<dbReference type="InterPro" id="IPR044819">
    <property type="entry name" value="OBL-like"/>
</dbReference>
<dbReference type="OrthoDB" id="438440at2759"/>
<feature type="domain" description="Fungal lipase-type" evidence="2">
    <location>
        <begin position="211"/>
        <end position="370"/>
    </location>
</feature>
<accession>A0A2U1L9J8</accession>
<dbReference type="SUPFAM" id="SSF53474">
    <property type="entry name" value="alpha/beta-Hydrolases"/>
    <property type="match status" value="1"/>
</dbReference>
<proteinExistence type="predicted"/>
<protein>
    <submittedName>
        <fullName evidence="3">Triacylglycerol lipase-like 1</fullName>
    </submittedName>
</protein>
<dbReference type="Pfam" id="PF01764">
    <property type="entry name" value="Lipase_3"/>
    <property type="match status" value="1"/>
</dbReference>
<dbReference type="GO" id="GO:0006629">
    <property type="term" value="P:lipid metabolic process"/>
    <property type="evidence" value="ECO:0007669"/>
    <property type="project" value="InterPro"/>
</dbReference>
<keyword evidence="4" id="KW-1185">Reference proteome</keyword>
<evidence type="ECO:0000256" key="1">
    <source>
        <dbReference type="ARBA" id="ARBA00022801"/>
    </source>
</evidence>
<dbReference type="ESTHER" id="artan-a0a2u1l9j8">
    <property type="family name" value="Triacylglycerol-lipase-OBL1-like"/>
</dbReference>
<evidence type="ECO:0000259" key="2">
    <source>
        <dbReference type="Pfam" id="PF01764"/>
    </source>
</evidence>
<dbReference type="Gene3D" id="3.40.50.1820">
    <property type="entry name" value="alpha/beta hydrolase"/>
    <property type="match status" value="1"/>
</dbReference>
<dbReference type="CDD" id="cd00519">
    <property type="entry name" value="Lipase_3"/>
    <property type="match status" value="1"/>
</dbReference>
<reference evidence="3 4" key="1">
    <citation type="journal article" date="2018" name="Mol. Plant">
        <title>The genome of Artemisia annua provides insight into the evolution of Asteraceae family and artemisinin biosynthesis.</title>
        <authorList>
            <person name="Shen Q."/>
            <person name="Zhang L."/>
            <person name="Liao Z."/>
            <person name="Wang S."/>
            <person name="Yan T."/>
            <person name="Shi P."/>
            <person name="Liu M."/>
            <person name="Fu X."/>
            <person name="Pan Q."/>
            <person name="Wang Y."/>
            <person name="Lv Z."/>
            <person name="Lu X."/>
            <person name="Zhang F."/>
            <person name="Jiang W."/>
            <person name="Ma Y."/>
            <person name="Chen M."/>
            <person name="Hao X."/>
            <person name="Li L."/>
            <person name="Tang Y."/>
            <person name="Lv G."/>
            <person name="Zhou Y."/>
            <person name="Sun X."/>
            <person name="Brodelius P.E."/>
            <person name="Rose J.K.C."/>
            <person name="Tang K."/>
        </authorList>
    </citation>
    <scope>NUCLEOTIDE SEQUENCE [LARGE SCALE GENOMIC DNA]</scope>
    <source>
        <strain evidence="4">cv. Huhao1</strain>
        <tissue evidence="3">Leaf</tissue>
    </source>
</reference>
<name>A0A2U1L9J8_ARTAN</name>
<evidence type="ECO:0000313" key="3">
    <source>
        <dbReference type="EMBL" id="PWA45669.1"/>
    </source>
</evidence>
<keyword evidence="1" id="KW-0378">Hydrolase</keyword>
<evidence type="ECO:0000313" key="4">
    <source>
        <dbReference type="Proteomes" id="UP000245207"/>
    </source>
</evidence>
<comment type="caution">
    <text evidence="3">The sequence shown here is derived from an EMBL/GenBank/DDBJ whole genome shotgun (WGS) entry which is preliminary data.</text>
</comment>
<dbReference type="PANTHER" id="PTHR46086:SF19">
    <property type="entry name" value="TRIACYLGLYCEROL LIPASE"/>
    <property type="match status" value="1"/>
</dbReference>
<dbReference type="EMBL" id="PKPP01010648">
    <property type="protein sequence ID" value="PWA45669.1"/>
    <property type="molecule type" value="Genomic_DNA"/>
</dbReference>
<dbReference type="AlphaFoldDB" id="A0A2U1L9J8"/>
<gene>
    <name evidence="3" type="ORF">CTI12_AA515240</name>
</gene>
<dbReference type="Proteomes" id="UP000245207">
    <property type="component" value="Unassembled WGS sequence"/>
</dbReference>
<dbReference type="InterPro" id="IPR002921">
    <property type="entry name" value="Fungal_lipase-type"/>
</dbReference>
<dbReference type="STRING" id="35608.A0A2U1L9J8"/>
<dbReference type="PANTHER" id="PTHR46086">
    <property type="entry name" value="ALPHA/BETA-HYDROLASES SUPERFAMILY PROTEIN"/>
    <property type="match status" value="1"/>
</dbReference>
<dbReference type="InterPro" id="IPR029058">
    <property type="entry name" value="AB_hydrolase_fold"/>
</dbReference>
<organism evidence="3 4">
    <name type="scientific">Artemisia annua</name>
    <name type="common">Sweet wormwood</name>
    <dbReference type="NCBI Taxonomy" id="35608"/>
    <lineage>
        <taxon>Eukaryota</taxon>
        <taxon>Viridiplantae</taxon>
        <taxon>Streptophyta</taxon>
        <taxon>Embryophyta</taxon>
        <taxon>Tracheophyta</taxon>
        <taxon>Spermatophyta</taxon>
        <taxon>Magnoliopsida</taxon>
        <taxon>eudicotyledons</taxon>
        <taxon>Gunneridae</taxon>
        <taxon>Pentapetalae</taxon>
        <taxon>asterids</taxon>
        <taxon>campanulids</taxon>
        <taxon>Asterales</taxon>
        <taxon>Asteraceae</taxon>
        <taxon>Asteroideae</taxon>
        <taxon>Anthemideae</taxon>
        <taxon>Artemisiinae</taxon>
        <taxon>Artemisia</taxon>
    </lineage>
</organism>
<dbReference type="GO" id="GO:0004806">
    <property type="term" value="F:triacylglycerol lipase activity"/>
    <property type="evidence" value="ECO:0007669"/>
    <property type="project" value="InterPro"/>
</dbReference>
<sequence length="496" mass="56766">MATEVTIATTCDKSFSVDYMLLSPKDVGLWDLIKLLFFKNIGKRNFIDCPAGTVEESFSQRFIIFISIVAQKVLHLVDKPLGWVGSAIEFMPNFKHANGGFFKLLGNIITGKMVLPNNESPEFLSAIGLWDIRRDLDSRINHEDPRYTSALAIMAAKSAYENEAYIKETVEKHWKMEFLGFFNCWNDYEEDYTTQAFMWSEKTGDTELIGVSFRGTSPFNARDWSSDVDLSWYHLRGIGKVHAGFLKALGLQKNKGWPLPDELQTENPKPYAYYAIRQKLLERLKNNLDAKFLVTGHSLGAALAIMFPAVLAYHKETDLLKKLEGVYTFGQPRVGDLQFGEYMKRVLETHGMRYHRFVYCNDLVPRVPFDSSDVYFKHFGRCHYYNSFYKGQVLTEEPNKNYFSILALIPMFGNAIWELVRSFIIHFQNGPEYCETFTCRVWRVFGLLIAGLPAHGPQDYVNLTRLGSRESFMITSVDQSANGVNVEPLNGSNKTD</sequence>